<accession>A0A814PAG9</accession>
<dbReference type="InterPro" id="IPR000096">
    <property type="entry name" value="Serum_amyloid_A"/>
</dbReference>
<protein>
    <submittedName>
        <fullName evidence="3">Uncharacterized protein</fullName>
    </submittedName>
</protein>
<dbReference type="EMBL" id="CAJNOM010000128">
    <property type="protein sequence ID" value="CAF1102672.1"/>
    <property type="molecule type" value="Genomic_DNA"/>
</dbReference>
<dbReference type="EMBL" id="CAJNOI010000090">
    <property type="protein sequence ID" value="CAF1039414.1"/>
    <property type="molecule type" value="Genomic_DNA"/>
</dbReference>
<evidence type="ECO:0000256" key="1">
    <source>
        <dbReference type="SAM" id="MobiDB-lite"/>
    </source>
</evidence>
<feature type="region of interest" description="Disordered" evidence="1">
    <location>
        <begin position="71"/>
        <end position="97"/>
    </location>
</feature>
<evidence type="ECO:0000313" key="4">
    <source>
        <dbReference type="Proteomes" id="UP000663832"/>
    </source>
</evidence>
<name>A0A814PAG9_9BILA</name>
<comment type="caution">
    <text evidence="3">The sequence shown here is derived from an EMBL/GenBank/DDBJ whole genome shotgun (WGS) entry which is preliminary data.</text>
</comment>
<dbReference type="OrthoDB" id="6112826at2759"/>
<keyword evidence="4" id="KW-1185">Reference proteome</keyword>
<organism evidence="3 4">
    <name type="scientific">Adineta steineri</name>
    <dbReference type="NCBI Taxonomy" id="433720"/>
    <lineage>
        <taxon>Eukaryota</taxon>
        <taxon>Metazoa</taxon>
        <taxon>Spiralia</taxon>
        <taxon>Gnathifera</taxon>
        <taxon>Rotifera</taxon>
        <taxon>Eurotatoria</taxon>
        <taxon>Bdelloidea</taxon>
        <taxon>Adinetida</taxon>
        <taxon>Adinetidae</taxon>
        <taxon>Adineta</taxon>
    </lineage>
</organism>
<sequence length="122" mass="13824">MNWFKFTACAGTDLFTCPGGMLKAQFNQMTKANCLNCDKFFHCQRNYDAVYRCGNSAKNQRIAEKISNCREQAQDDGSEDSQADQQANKFGRDGGNCRAQYTCKVKCKYNPQNKTCRKSNCP</sequence>
<dbReference type="Proteomes" id="UP000663877">
    <property type="component" value="Unassembled WGS sequence"/>
</dbReference>
<evidence type="ECO:0000313" key="2">
    <source>
        <dbReference type="EMBL" id="CAF1039414.1"/>
    </source>
</evidence>
<dbReference type="Pfam" id="PF00277">
    <property type="entry name" value="SAA"/>
    <property type="match status" value="1"/>
</dbReference>
<gene>
    <name evidence="2" type="ORF">BJG266_LOCUS17980</name>
    <name evidence="3" type="ORF">QVE165_LOCUS20388</name>
</gene>
<dbReference type="AlphaFoldDB" id="A0A814PAG9"/>
<dbReference type="GO" id="GO:0005576">
    <property type="term" value="C:extracellular region"/>
    <property type="evidence" value="ECO:0007669"/>
    <property type="project" value="InterPro"/>
</dbReference>
<dbReference type="Gene3D" id="1.10.132.110">
    <property type="entry name" value="Serum amyloid A protein"/>
    <property type="match status" value="1"/>
</dbReference>
<evidence type="ECO:0000313" key="3">
    <source>
        <dbReference type="EMBL" id="CAF1102672.1"/>
    </source>
</evidence>
<reference evidence="3" key="1">
    <citation type="submission" date="2021-02" db="EMBL/GenBank/DDBJ databases">
        <authorList>
            <person name="Nowell W R."/>
        </authorList>
    </citation>
    <scope>NUCLEOTIDE SEQUENCE</scope>
</reference>
<dbReference type="SMART" id="SM00197">
    <property type="entry name" value="SAA"/>
    <property type="match status" value="1"/>
</dbReference>
<dbReference type="Proteomes" id="UP000663832">
    <property type="component" value="Unassembled WGS sequence"/>
</dbReference>
<proteinExistence type="predicted"/>